<dbReference type="GO" id="GO:0046785">
    <property type="term" value="P:microtubule polymerization"/>
    <property type="evidence" value="ECO:0007669"/>
    <property type="project" value="InterPro"/>
</dbReference>
<reference evidence="3 4" key="1">
    <citation type="submission" date="2019-07" db="EMBL/GenBank/DDBJ databases">
        <title>Draft genome assembly of a fouling barnacle, Amphibalanus amphitrite (Darwin, 1854): The first reference genome for Thecostraca.</title>
        <authorList>
            <person name="Kim W."/>
        </authorList>
    </citation>
    <scope>NUCLEOTIDE SEQUENCE [LARGE SCALE GENOMIC DNA]</scope>
    <source>
        <strain evidence="3">SNU_AA5</strain>
        <tissue evidence="3">Soma without cirri and trophi</tissue>
    </source>
</reference>
<dbReference type="GO" id="GO:0005874">
    <property type="term" value="C:microtubule"/>
    <property type="evidence" value="ECO:0007669"/>
    <property type="project" value="TreeGrafter"/>
</dbReference>
<dbReference type="OrthoDB" id="548799at2759"/>
<dbReference type="PANTHER" id="PTHR12932:SF9">
    <property type="entry name" value="TUBULIN POLYMERIZATION-PROMOTING PROTEIN HOMOLOG"/>
    <property type="match status" value="1"/>
</dbReference>
<dbReference type="InterPro" id="IPR008907">
    <property type="entry name" value="TPP/p25"/>
</dbReference>
<proteinExistence type="inferred from homology"/>
<comment type="similarity">
    <text evidence="1">Belongs to the TPPP family.</text>
</comment>
<dbReference type="InterPro" id="IPR011992">
    <property type="entry name" value="EF-hand-dom_pair"/>
</dbReference>
<gene>
    <name evidence="3" type="ORF">FJT64_013794</name>
</gene>
<comment type="caution">
    <text evidence="3">The sequence shown here is derived from an EMBL/GenBank/DDBJ whole genome shotgun (WGS) entry which is preliminary data.</text>
</comment>
<dbReference type="EMBL" id="VIIS01002162">
    <property type="protein sequence ID" value="KAF0287812.1"/>
    <property type="molecule type" value="Genomic_DNA"/>
</dbReference>
<evidence type="ECO:0000256" key="1">
    <source>
        <dbReference type="ARBA" id="ARBA00010994"/>
    </source>
</evidence>
<dbReference type="Pfam" id="PF05517">
    <property type="entry name" value="p25-alpha"/>
    <property type="match status" value="1"/>
</dbReference>
<organism evidence="3 4">
    <name type="scientific">Amphibalanus amphitrite</name>
    <name type="common">Striped barnacle</name>
    <name type="synonym">Balanus amphitrite</name>
    <dbReference type="NCBI Taxonomy" id="1232801"/>
    <lineage>
        <taxon>Eukaryota</taxon>
        <taxon>Metazoa</taxon>
        <taxon>Ecdysozoa</taxon>
        <taxon>Arthropoda</taxon>
        <taxon>Crustacea</taxon>
        <taxon>Multicrustacea</taxon>
        <taxon>Cirripedia</taxon>
        <taxon>Thoracica</taxon>
        <taxon>Thoracicalcarea</taxon>
        <taxon>Balanomorpha</taxon>
        <taxon>Balanoidea</taxon>
        <taxon>Balanidae</taxon>
        <taxon>Amphibalaninae</taxon>
        <taxon>Amphibalanus</taxon>
    </lineage>
</organism>
<dbReference type="GO" id="GO:0015631">
    <property type="term" value="F:tubulin binding"/>
    <property type="evidence" value="ECO:0007669"/>
    <property type="project" value="InterPro"/>
</dbReference>
<dbReference type="GO" id="GO:0032273">
    <property type="term" value="P:positive regulation of protein polymerization"/>
    <property type="evidence" value="ECO:0007669"/>
    <property type="project" value="TreeGrafter"/>
</dbReference>
<dbReference type="PANTHER" id="PTHR12932">
    <property type="entry name" value="P25 ALPHA-RELATED"/>
    <property type="match status" value="1"/>
</dbReference>
<dbReference type="Proteomes" id="UP000440578">
    <property type="component" value="Unassembled WGS sequence"/>
</dbReference>
<dbReference type="Gene3D" id="1.10.238.10">
    <property type="entry name" value="EF-hand"/>
    <property type="match status" value="1"/>
</dbReference>
<evidence type="ECO:0000256" key="2">
    <source>
        <dbReference type="SAM" id="MobiDB-lite"/>
    </source>
</evidence>
<keyword evidence="4" id="KW-1185">Reference proteome</keyword>
<sequence>MSESAGEQPTLGSQFKKFSVFGLTHQQATPQTAGITLSNADKWFKQAGVIPKMVTTTDTSICFSKLKQKKIDFKDFKKYLEDIAATKKIPLEELKSKLINCGDPGTNHATKAVSGGAVGRLTDTSKYTGQHKERFDESGKGKGKAGREDLHANDGYVSGYKEKGSYNDKH</sequence>
<dbReference type="SUPFAM" id="SSF47473">
    <property type="entry name" value="EF-hand"/>
    <property type="match status" value="1"/>
</dbReference>
<feature type="region of interest" description="Disordered" evidence="2">
    <location>
        <begin position="121"/>
        <end position="170"/>
    </location>
</feature>
<protein>
    <submittedName>
        <fullName evidence="3">TPPP family protein</fullName>
    </submittedName>
</protein>
<name>A0A6A4VBW7_AMPAM</name>
<feature type="compositionally biased region" description="Basic and acidic residues" evidence="2">
    <location>
        <begin position="160"/>
        <end position="170"/>
    </location>
</feature>
<evidence type="ECO:0000313" key="4">
    <source>
        <dbReference type="Proteomes" id="UP000440578"/>
    </source>
</evidence>
<feature type="compositionally biased region" description="Basic and acidic residues" evidence="2">
    <location>
        <begin position="130"/>
        <end position="152"/>
    </location>
</feature>
<dbReference type="GO" id="GO:0001578">
    <property type="term" value="P:microtubule bundle formation"/>
    <property type="evidence" value="ECO:0007669"/>
    <property type="project" value="TreeGrafter"/>
</dbReference>
<evidence type="ECO:0000313" key="3">
    <source>
        <dbReference type="EMBL" id="KAF0287812.1"/>
    </source>
</evidence>
<accession>A0A6A4VBW7</accession>
<dbReference type="AlphaFoldDB" id="A0A6A4VBW7"/>